<dbReference type="EMBL" id="FNWJ01000002">
    <property type="protein sequence ID" value="SEH14458.1"/>
    <property type="molecule type" value="Genomic_DNA"/>
</dbReference>
<gene>
    <name evidence="2" type="ORF">SAMN02745716_1639</name>
</gene>
<dbReference type="CDD" id="cd02440">
    <property type="entry name" value="AdoMet_MTases"/>
    <property type="match status" value="1"/>
</dbReference>
<dbReference type="Pfam" id="PF13649">
    <property type="entry name" value="Methyltransf_25"/>
    <property type="match status" value="1"/>
</dbReference>
<evidence type="ECO:0000313" key="2">
    <source>
        <dbReference type="EMBL" id="SEH14458.1"/>
    </source>
</evidence>
<sequence>MSAGAGTPLTCAPPQAATVALHDLACGSYRVDIDQWLALARQAPAGPLAELGAGTGRVTLTLARASGRKVWAFEQDRSLAAELAARARGLPIAVVRADASDYRAYPAKLQFALVIAPQQLVQLVGARLRPLLAAAVRHLCGGGLLALAVCTDSDLRAAGIAQNSWHELSLPWRSMEVDGWRVATRVVAVGRRGRELVIEREQRVERTDACQRGWRRYLRERLSTLEAHQLERLGRELGLQPARRIALPADAESAPATIVVMRKARSRDGQRAAKGAGA</sequence>
<dbReference type="STRING" id="29539.SAMN02745716_1639"/>
<dbReference type="RefSeq" id="WP_093118027.1">
    <property type="nucleotide sequence ID" value="NZ_FNWJ01000002.1"/>
</dbReference>
<organism evidence="2 3">
    <name type="scientific">Thermoleophilum album</name>
    <dbReference type="NCBI Taxonomy" id="29539"/>
    <lineage>
        <taxon>Bacteria</taxon>
        <taxon>Bacillati</taxon>
        <taxon>Actinomycetota</taxon>
        <taxon>Thermoleophilia</taxon>
        <taxon>Thermoleophilales</taxon>
        <taxon>Thermoleophilaceae</taxon>
        <taxon>Thermoleophilum</taxon>
    </lineage>
</organism>
<name>A0A1H6FWA6_THEAL</name>
<feature type="domain" description="Methyltransferase" evidence="1">
    <location>
        <begin position="50"/>
        <end position="143"/>
    </location>
</feature>
<protein>
    <submittedName>
        <fullName evidence="2">Methyltransferase domain-containing protein</fullName>
    </submittedName>
</protein>
<dbReference type="InterPro" id="IPR029063">
    <property type="entry name" value="SAM-dependent_MTases_sf"/>
</dbReference>
<reference evidence="3" key="1">
    <citation type="submission" date="2016-10" db="EMBL/GenBank/DDBJ databases">
        <authorList>
            <person name="Varghese N."/>
            <person name="Submissions S."/>
        </authorList>
    </citation>
    <scope>NUCLEOTIDE SEQUENCE [LARGE SCALE GENOMIC DNA]</scope>
    <source>
        <strain evidence="3">ATCC 35263</strain>
    </source>
</reference>
<keyword evidence="2" id="KW-0808">Transferase</keyword>
<accession>A0A1H6FWA6</accession>
<keyword evidence="3" id="KW-1185">Reference proteome</keyword>
<dbReference type="InterPro" id="IPR041698">
    <property type="entry name" value="Methyltransf_25"/>
</dbReference>
<evidence type="ECO:0000313" key="3">
    <source>
        <dbReference type="Proteomes" id="UP000222056"/>
    </source>
</evidence>
<dbReference type="GO" id="GO:0008168">
    <property type="term" value="F:methyltransferase activity"/>
    <property type="evidence" value="ECO:0007669"/>
    <property type="project" value="UniProtKB-KW"/>
</dbReference>
<evidence type="ECO:0000259" key="1">
    <source>
        <dbReference type="Pfam" id="PF13649"/>
    </source>
</evidence>
<keyword evidence="2" id="KW-0489">Methyltransferase</keyword>
<dbReference type="SUPFAM" id="SSF53335">
    <property type="entry name" value="S-adenosyl-L-methionine-dependent methyltransferases"/>
    <property type="match status" value="1"/>
</dbReference>
<dbReference type="Gene3D" id="3.40.50.150">
    <property type="entry name" value="Vaccinia Virus protein VP39"/>
    <property type="match status" value="1"/>
</dbReference>
<dbReference type="GO" id="GO:0032259">
    <property type="term" value="P:methylation"/>
    <property type="evidence" value="ECO:0007669"/>
    <property type="project" value="UniProtKB-KW"/>
</dbReference>
<dbReference type="AlphaFoldDB" id="A0A1H6FWA6"/>
<dbReference type="Proteomes" id="UP000222056">
    <property type="component" value="Unassembled WGS sequence"/>
</dbReference>
<proteinExistence type="predicted"/>